<protein>
    <submittedName>
        <fullName evidence="1">Aldehyde dehydrogenase</fullName>
    </submittedName>
</protein>
<gene>
    <name evidence="1" type="ORF">K488DRAFT_87310</name>
</gene>
<reference evidence="1" key="2">
    <citation type="journal article" date="2022" name="New Phytol.">
        <title>Evolutionary transition to the ectomycorrhizal habit in the genomes of a hyperdiverse lineage of mushroom-forming fungi.</title>
        <authorList>
            <person name="Looney B."/>
            <person name="Miyauchi S."/>
            <person name="Morin E."/>
            <person name="Drula E."/>
            <person name="Courty P.E."/>
            <person name="Kohler A."/>
            <person name="Kuo A."/>
            <person name="LaButti K."/>
            <person name="Pangilinan J."/>
            <person name="Lipzen A."/>
            <person name="Riley R."/>
            <person name="Andreopoulos W."/>
            <person name="He G."/>
            <person name="Johnson J."/>
            <person name="Nolan M."/>
            <person name="Tritt A."/>
            <person name="Barry K.W."/>
            <person name="Grigoriev I.V."/>
            <person name="Nagy L.G."/>
            <person name="Hibbett D."/>
            <person name="Henrissat B."/>
            <person name="Matheny P.B."/>
            <person name="Labbe J."/>
            <person name="Martin F.M."/>
        </authorList>
    </citation>
    <scope>NUCLEOTIDE SEQUENCE</scope>
    <source>
        <strain evidence="1">EC-137</strain>
    </source>
</reference>
<name>A0ACB8QGX9_9AGAM</name>
<evidence type="ECO:0000313" key="2">
    <source>
        <dbReference type="Proteomes" id="UP000814128"/>
    </source>
</evidence>
<proteinExistence type="predicted"/>
<reference evidence="1" key="1">
    <citation type="submission" date="2021-02" db="EMBL/GenBank/DDBJ databases">
        <authorList>
            <consortium name="DOE Joint Genome Institute"/>
            <person name="Ahrendt S."/>
            <person name="Looney B.P."/>
            <person name="Miyauchi S."/>
            <person name="Morin E."/>
            <person name="Drula E."/>
            <person name="Courty P.E."/>
            <person name="Chicoki N."/>
            <person name="Fauchery L."/>
            <person name="Kohler A."/>
            <person name="Kuo A."/>
            <person name="Labutti K."/>
            <person name="Pangilinan J."/>
            <person name="Lipzen A."/>
            <person name="Riley R."/>
            <person name="Andreopoulos W."/>
            <person name="He G."/>
            <person name="Johnson J."/>
            <person name="Barry K.W."/>
            <person name="Grigoriev I.V."/>
            <person name="Nagy L."/>
            <person name="Hibbett D."/>
            <person name="Henrissat B."/>
            <person name="Matheny P.B."/>
            <person name="Labbe J."/>
            <person name="Martin F."/>
        </authorList>
    </citation>
    <scope>NUCLEOTIDE SEQUENCE</scope>
    <source>
        <strain evidence="1">EC-137</strain>
    </source>
</reference>
<organism evidence="1 2">
    <name type="scientific">Vararia minispora EC-137</name>
    <dbReference type="NCBI Taxonomy" id="1314806"/>
    <lineage>
        <taxon>Eukaryota</taxon>
        <taxon>Fungi</taxon>
        <taxon>Dikarya</taxon>
        <taxon>Basidiomycota</taxon>
        <taxon>Agaricomycotina</taxon>
        <taxon>Agaricomycetes</taxon>
        <taxon>Russulales</taxon>
        <taxon>Lachnocladiaceae</taxon>
        <taxon>Vararia</taxon>
    </lineage>
</organism>
<keyword evidence="2" id="KW-1185">Reference proteome</keyword>
<sequence length="477" mass="52154">MAGTMTYTSLEDIQKVHRTVTETFHSGLTQPLAFRRAQLVQLGKLIQENEARFLDAMQKDLGKAPLETGIADAGPVVYSIAKALEKLDEWNAPDRPADLPAWRAGWDTTVYKTPKGAVLIITPWNYPYVIGLGPLVGAIAAGCTAALKPSEALPTVCEMFAELFPRYLDTRAYAIVKGAVRETTCLLEHRWDHIFYTGSTRVGRIVAAAAARFVTPLTLELGGKCPVVVADDTDIAVAARRILYGKQANAGQVCVSPDYVLVPRARQDELLDAFAKVAAEFWPDGSLASPDLANVINAAARDRLTGLLAKTRGKVALGGEVEGDRRLAVTIVRDVPEDDILMEDEIFGPVLAVVPVDDVEHALRLIRAKPTPLAIYVYTESDALKQRFLETTESGTLVLNDTYQQLAVQEMPFGGKGDSGYGAWFGKDSFDIFVQRRSYVNVPIAADPHLAVRYPPYTQEKLDILAGFGLRMPLPKE</sequence>
<dbReference type="EMBL" id="MU273600">
    <property type="protein sequence ID" value="KAI0030907.1"/>
    <property type="molecule type" value="Genomic_DNA"/>
</dbReference>
<evidence type="ECO:0000313" key="1">
    <source>
        <dbReference type="EMBL" id="KAI0030907.1"/>
    </source>
</evidence>
<accession>A0ACB8QGX9</accession>
<comment type="caution">
    <text evidence="1">The sequence shown here is derived from an EMBL/GenBank/DDBJ whole genome shotgun (WGS) entry which is preliminary data.</text>
</comment>
<dbReference type="Proteomes" id="UP000814128">
    <property type="component" value="Unassembled WGS sequence"/>
</dbReference>